<dbReference type="Proteomes" id="UP001054945">
    <property type="component" value="Unassembled WGS sequence"/>
</dbReference>
<evidence type="ECO:0000313" key="3">
    <source>
        <dbReference type="Proteomes" id="UP001054945"/>
    </source>
</evidence>
<accession>A0AAV4XNA0</accession>
<evidence type="ECO:0000313" key="2">
    <source>
        <dbReference type="EMBL" id="GIY95415.1"/>
    </source>
</evidence>
<comment type="caution">
    <text evidence="2">The sequence shown here is derived from an EMBL/GenBank/DDBJ whole genome shotgun (WGS) entry which is preliminary data.</text>
</comment>
<dbReference type="EMBL" id="BPLR01000519">
    <property type="protein sequence ID" value="GIY95415.1"/>
    <property type="molecule type" value="Genomic_DNA"/>
</dbReference>
<proteinExistence type="predicted"/>
<reference evidence="2 3" key="1">
    <citation type="submission" date="2021-06" db="EMBL/GenBank/DDBJ databases">
        <title>Caerostris extrusa draft genome.</title>
        <authorList>
            <person name="Kono N."/>
            <person name="Arakawa K."/>
        </authorList>
    </citation>
    <scope>NUCLEOTIDE SEQUENCE [LARGE SCALE GENOMIC DNA]</scope>
</reference>
<protein>
    <submittedName>
        <fullName evidence="2">Uncharacterized protein</fullName>
    </submittedName>
</protein>
<feature type="region of interest" description="Disordered" evidence="1">
    <location>
        <begin position="31"/>
        <end position="73"/>
    </location>
</feature>
<sequence>MLLLELRHLIQWRRACSGYFYCSQRNRKNGDYAVTGETGPKGPHRTAGPQLGQDHDRDPFRGRPLPPKPPRGMALVPCQSSGVVLLLIGHLNELIENR</sequence>
<dbReference type="AlphaFoldDB" id="A0AAV4XNA0"/>
<keyword evidence="3" id="KW-1185">Reference proteome</keyword>
<gene>
    <name evidence="2" type="ORF">CEXT_441521</name>
</gene>
<evidence type="ECO:0000256" key="1">
    <source>
        <dbReference type="SAM" id="MobiDB-lite"/>
    </source>
</evidence>
<organism evidence="2 3">
    <name type="scientific">Caerostris extrusa</name>
    <name type="common">Bark spider</name>
    <name type="synonym">Caerostris bankana</name>
    <dbReference type="NCBI Taxonomy" id="172846"/>
    <lineage>
        <taxon>Eukaryota</taxon>
        <taxon>Metazoa</taxon>
        <taxon>Ecdysozoa</taxon>
        <taxon>Arthropoda</taxon>
        <taxon>Chelicerata</taxon>
        <taxon>Arachnida</taxon>
        <taxon>Araneae</taxon>
        <taxon>Araneomorphae</taxon>
        <taxon>Entelegynae</taxon>
        <taxon>Araneoidea</taxon>
        <taxon>Araneidae</taxon>
        <taxon>Caerostris</taxon>
    </lineage>
</organism>
<name>A0AAV4XNA0_CAEEX</name>